<dbReference type="InterPro" id="IPR007187">
    <property type="entry name" value="Nucleoporin_Nup133/Nup155_C"/>
</dbReference>
<evidence type="ECO:0000256" key="5">
    <source>
        <dbReference type="ARBA" id="ARBA00022927"/>
    </source>
</evidence>
<comment type="caution">
    <text evidence="11">The sequence shown here is derived from an EMBL/GenBank/DDBJ whole genome shotgun (WGS) entry which is preliminary data.</text>
</comment>
<keyword evidence="6" id="KW-0811">Translocation</keyword>
<dbReference type="PANTHER" id="PTHR13405:SF11">
    <property type="entry name" value="NUCLEAR PORE COMPLEX PROTEIN NUP133"/>
    <property type="match status" value="1"/>
</dbReference>
<dbReference type="InterPro" id="IPR014908">
    <property type="entry name" value="Nucleoporin_Nup133/Nup155_N"/>
</dbReference>
<dbReference type="EMBL" id="MU865946">
    <property type="protein sequence ID" value="KAK4447878.1"/>
    <property type="molecule type" value="Genomic_DNA"/>
</dbReference>
<dbReference type="InterPro" id="IPR037624">
    <property type="entry name" value="Nup133-like"/>
</dbReference>
<keyword evidence="5" id="KW-0653">Protein transport</keyword>
<reference evidence="11" key="2">
    <citation type="submission" date="2023-05" db="EMBL/GenBank/DDBJ databases">
        <authorList>
            <consortium name="Lawrence Berkeley National Laboratory"/>
            <person name="Steindorff A."/>
            <person name="Hensen N."/>
            <person name="Bonometti L."/>
            <person name="Westerberg I."/>
            <person name="Brannstrom I.O."/>
            <person name="Guillou S."/>
            <person name="Cros-Aarteil S."/>
            <person name="Calhoun S."/>
            <person name="Haridas S."/>
            <person name="Kuo A."/>
            <person name="Mondo S."/>
            <person name="Pangilinan J."/>
            <person name="Riley R."/>
            <person name="Labutti K."/>
            <person name="Andreopoulos B."/>
            <person name="Lipzen A."/>
            <person name="Chen C."/>
            <person name="Yanf M."/>
            <person name="Daum C."/>
            <person name="Ng V."/>
            <person name="Clum A."/>
            <person name="Ohm R."/>
            <person name="Martin F."/>
            <person name="Silar P."/>
            <person name="Natvig D."/>
            <person name="Lalanne C."/>
            <person name="Gautier V."/>
            <person name="Ament-Velasquez S.L."/>
            <person name="Kruys A."/>
            <person name="Hutchinson M.I."/>
            <person name="Powell A.J."/>
            <person name="Barry K."/>
            <person name="Miller A.N."/>
            <person name="Grigoriev I.V."/>
            <person name="Debuchy R."/>
            <person name="Gladieux P."/>
            <person name="Thoren M.H."/>
            <person name="Johannesson H."/>
        </authorList>
    </citation>
    <scope>NUCLEOTIDE SEQUENCE</scope>
    <source>
        <strain evidence="11">PSN243</strain>
    </source>
</reference>
<evidence type="ECO:0000256" key="8">
    <source>
        <dbReference type="SAM" id="MobiDB-lite"/>
    </source>
</evidence>
<evidence type="ECO:0000259" key="10">
    <source>
        <dbReference type="Pfam" id="PF08801"/>
    </source>
</evidence>
<evidence type="ECO:0000259" key="9">
    <source>
        <dbReference type="Pfam" id="PF03177"/>
    </source>
</evidence>
<proteinExistence type="inferred from homology"/>
<comment type="subcellular location">
    <subcellularLocation>
        <location evidence="1">Nucleus envelope</location>
    </subcellularLocation>
</comment>
<feature type="domain" description="Nucleoporin Nup133/Nup155-like C-terminal" evidence="9">
    <location>
        <begin position="694"/>
        <end position="1337"/>
    </location>
</feature>
<evidence type="ECO:0000313" key="12">
    <source>
        <dbReference type="Proteomes" id="UP001321760"/>
    </source>
</evidence>
<feature type="domain" description="Nucleoporin Nup133/Nup155-like N-terminal" evidence="10">
    <location>
        <begin position="107"/>
        <end position="583"/>
    </location>
</feature>
<dbReference type="Proteomes" id="UP001321760">
    <property type="component" value="Unassembled WGS sequence"/>
</dbReference>
<evidence type="ECO:0000256" key="7">
    <source>
        <dbReference type="ARBA" id="ARBA00023242"/>
    </source>
</evidence>
<dbReference type="SUPFAM" id="SSF117289">
    <property type="entry name" value="Nucleoporin domain"/>
    <property type="match status" value="1"/>
</dbReference>
<feature type="region of interest" description="Disordered" evidence="8">
    <location>
        <begin position="1"/>
        <end position="55"/>
    </location>
</feature>
<evidence type="ECO:0000256" key="2">
    <source>
        <dbReference type="ARBA" id="ARBA00005569"/>
    </source>
</evidence>
<dbReference type="PANTHER" id="PTHR13405">
    <property type="entry name" value="NUCLEAR PORE COMPLEX PROTEIN NUP133"/>
    <property type="match status" value="1"/>
</dbReference>
<dbReference type="GO" id="GO:0000972">
    <property type="term" value="P:transcription-dependent tethering of RNA polymerase II gene DNA at nuclear periphery"/>
    <property type="evidence" value="ECO:0007669"/>
    <property type="project" value="TreeGrafter"/>
</dbReference>
<protein>
    <submittedName>
        <fullName evidence="11">Non-repetitive/WGA-negative nucleoporin C-terminal-domain-containing protein</fullName>
    </submittedName>
</protein>
<reference evidence="11" key="1">
    <citation type="journal article" date="2023" name="Mol. Phylogenet. Evol.">
        <title>Genome-scale phylogeny and comparative genomics of the fungal order Sordariales.</title>
        <authorList>
            <person name="Hensen N."/>
            <person name="Bonometti L."/>
            <person name="Westerberg I."/>
            <person name="Brannstrom I.O."/>
            <person name="Guillou S."/>
            <person name="Cros-Aarteil S."/>
            <person name="Calhoun S."/>
            <person name="Haridas S."/>
            <person name="Kuo A."/>
            <person name="Mondo S."/>
            <person name="Pangilinan J."/>
            <person name="Riley R."/>
            <person name="LaButti K."/>
            <person name="Andreopoulos B."/>
            <person name="Lipzen A."/>
            <person name="Chen C."/>
            <person name="Yan M."/>
            <person name="Daum C."/>
            <person name="Ng V."/>
            <person name="Clum A."/>
            <person name="Steindorff A."/>
            <person name="Ohm R.A."/>
            <person name="Martin F."/>
            <person name="Silar P."/>
            <person name="Natvig D.O."/>
            <person name="Lalanne C."/>
            <person name="Gautier V."/>
            <person name="Ament-Velasquez S.L."/>
            <person name="Kruys A."/>
            <person name="Hutchinson M.I."/>
            <person name="Powell A.J."/>
            <person name="Barry K."/>
            <person name="Miller A.N."/>
            <person name="Grigoriev I.V."/>
            <person name="Debuchy R."/>
            <person name="Gladieux P."/>
            <person name="Hiltunen Thoren M."/>
            <person name="Johannesson H."/>
        </authorList>
    </citation>
    <scope>NUCLEOTIDE SEQUENCE</scope>
    <source>
        <strain evidence="11">PSN243</strain>
    </source>
</reference>
<accession>A0AAV9GH87</accession>
<keyword evidence="4" id="KW-0509">mRNA transport</keyword>
<dbReference type="GO" id="GO:0031080">
    <property type="term" value="C:nuclear pore outer ring"/>
    <property type="evidence" value="ECO:0007669"/>
    <property type="project" value="TreeGrafter"/>
</dbReference>
<evidence type="ECO:0000256" key="1">
    <source>
        <dbReference type="ARBA" id="ARBA00004259"/>
    </source>
</evidence>
<dbReference type="FunFam" id="2.130.10.10:FF:001057">
    <property type="entry name" value="Nuclear pore complex subunit Nup133, putative"/>
    <property type="match status" value="1"/>
</dbReference>
<comment type="similarity">
    <text evidence="2">Belongs to the nucleoporin Nup133 family.</text>
</comment>
<evidence type="ECO:0000256" key="4">
    <source>
        <dbReference type="ARBA" id="ARBA00022816"/>
    </source>
</evidence>
<keyword evidence="3" id="KW-0813">Transport</keyword>
<dbReference type="Gene3D" id="1.20.58.1380">
    <property type="match status" value="1"/>
</dbReference>
<gene>
    <name evidence="11" type="ORF">QBC34DRAFT_302246</name>
</gene>
<evidence type="ECO:0000313" key="11">
    <source>
        <dbReference type="EMBL" id="KAK4447878.1"/>
    </source>
</evidence>
<dbReference type="Gene3D" id="2.130.10.10">
    <property type="entry name" value="YVTN repeat-like/Quinoprotein amine dehydrogenase"/>
    <property type="match status" value="1"/>
</dbReference>
<dbReference type="GO" id="GO:0016973">
    <property type="term" value="P:poly(A)+ mRNA export from nucleus"/>
    <property type="evidence" value="ECO:0007669"/>
    <property type="project" value="TreeGrafter"/>
</dbReference>
<keyword evidence="12" id="KW-1185">Reference proteome</keyword>
<sequence>MFSPALHEGPAKGTRSSRRRARPSSTDASVQQPKAKRQRLPLSEATFVNPDAPPEMFEVKSDKLDLLNIKRDGIETISAPRKELSVRSKKPKPGERASKGDGSVILTQNNAYTVSKLPALPDRLRADTQSKRQVDGRADSFGSGRGLLTASTDRQHGAVYSSTGYALTVTHTHAYVWPYGSTSASPETFTFTLPYPSKHASDPLPLGSLVSPTSSTEEPGLVVVMPLSGKIVYWESISSAATLDFIRQQRGGVEDAVSGMFSGEHIVQIVNADSVGFVLAFSSGRLAYMNVRDIHGRPGISVQFLRNGLSNNASGFFGSLRHALSSSGVRGDIAAARASQGTKIGERVVVAATSKGRLSCWKVHRGGRHELLADDDVREKVVRTIQQTYPDSEGSSQDAFEVVDFTFVPRGLDKKHVDMSRLSQALNHEQDELQHLLLFVAFGGRRHSRYVLVEIVMSAKDVEVGMIRPLTSYTTPVRQSAAAKPRIYLPRPGLVAYVVFDRAVVVASMASPPDSPDSQLQEDSHIIPATFEDVIDFQDEGMVQVVGSGIEEPVGNGQDDLRQRHRTKNPTVVLLLQGVGTIRVAVADVDRFGSERPPAVTAKSKLEQAVFFGTKNDNPLVFQGRRSLPFTATEIGNAAVELSHEIVSSKTPFIVNLPASLENNMRTRGEYLHRLINYLNETSVELELRTRWILLFNAEKMHVATWIWQKHEQFLSERLEGDKKTIVSEIAVYINEQQKTEINPAIGEVDPVRHWFLNDVWRLNIFVAWAYQIIKYQWKERQTDEQGINRIVWEAVTINNGALGEGYEYRHTHSQLYGVDPKRIESSSGATEPWTSSPFITNNIKRLVEFCYQWLDLYYVSNVDNSPVDLKLVEAVRHLLPSLTDRYFSALKEFSEWAAHTEGGNAQDMAKTYRQQYESDRYEKILRLKDYGLWDEAILLAKEHSAFEALAEIVVQQILLLEQDAADSMPPSPEAAALLDGKKRQMGRLFDQYESEFAYPAYEVLLKNGGVQSVLEFPYDKNGFATSFLRTKPELAKISWINDVEREKDIDHAAETLLSLGLNREQQVWSKKIELSLGKLALLAEEAEPSVNGESVVNGYPESETRNGASLETIDRELALIKIQDSLYNQILPTIQEAVDSTAEVELAVKEHGSKTLSKQKALFTIFENALRQLLAHDALSPLTLIDLLTLMYLPPKHWDSMGDQFFLALKVAKYGLKGEDRTNGERLIWRRCLLRDDWKRVNETNDKNDLDQVNVIGGTAAYRTMFAIVEEQQYDKNFCPFVKPSDALGVFTNKLDRRFDDMDEGFRHKLLDIMKADDKQLKAYIDKSQLDAWYRTTRDCAEKTVEQALHAVTKASEAAEAKKFTNGNGSIKPMFSLKRGDARRTDLFGV</sequence>
<name>A0AAV9GH87_9PEZI</name>
<feature type="compositionally biased region" description="Basic and acidic residues" evidence="8">
    <location>
        <begin position="80"/>
        <end position="99"/>
    </location>
</feature>
<dbReference type="Pfam" id="PF08801">
    <property type="entry name" value="Nucleoporin_N"/>
    <property type="match status" value="1"/>
</dbReference>
<feature type="region of interest" description="Disordered" evidence="8">
    <location>
        <begin position="80"/>
        <end position="102"/>
    </location>
</feature>
<dbReference type="GO" id="GO:0017056">
    <property type="term" value="F:structural constituent of nuclear pore"/>
    <property type="evidence" value="ECO:0007669"/>
    <property type="project" value="InterPro"/>
</dbReference>
<organism evidence="11 12">
    <name type="scientific">Podospora aff. communis PSN243</name>
    <dbReference type="NCBI Taxonomy" id="3040156"/>
    <lineage>
        <taxon>Eukaryota</taxon>
        <taxon>Fungi</taxon>
        <taxon>Dikarya</taxon>
        <taxon>Ascomycota</taxon>
        <taxon>Pezizomycotina</taxon>
        <taxon>Sordariomycetes</taxon>
        <taxon>Sordariomycetidae</taxon>
        <taxon>Sordariales</taxon>
        <taxon>Podosporaceae</taxon>
        <taxon>Podospora</taxon>
    </lineage>
</organism>
<evidence type="ECO:0000256" key="3">
    <source>
        <dbReference type="ARBA" id="ARBA00022448"/>
    </source>
</evidence>
<dbReference type="InterPro" id="IPR015943">
    <property type="entry name" value="WD40/YVTN_repeat-like_dom_sf"/>
</dbReference>
<keyword evidence="7" id="KW-0539">Nucleus</keyword>
<dbReference type="Pfam" id="PF03177">
    <property type="entry name" value="Nucleoporin_C"/>
    <property type="match status" value="1"/>
</dbReference>
<dbReference type="GO" id="GO:0006606">
    <property type="term" value="P:protein import into nucleus"/>
    <property type="evidence" value="ECO:0007669"/>
    <property type="project" value="TreeGrafter"/>
</dbReference>
<evidence type="ECO:0000256" key="6">
    <source>
        <dbReference type="ARBA" id="ARBA00023010"/>
    </source>
</evidence>